<evidence type="ECO:0000313" key="4">
    <source>
        <dbReference type="Proteomes" id="UP001497382"/>
    </source>
</evidence>
<gene>
    <name evidence="3" type="ORF">LARSCL_LOCUS9972</name>
</gene>
<evidence type="ECO:0000256" key="1">
    <source>
        <dbReference type="SAM" id="MobiDB-lite"/>
    </source>
</evidence>
<evidence type="ECO:0000313" key="3">
    <source>
        <dbReference type="EMBL" id="CAL1278754.1"/>
    </source>
</evidence>
<reference evidence="3 4" key="1">
    <citation type="submission" date="2024-04" db="EMBL/GenBank/DDBJ databases">
        <authorList>
            <person name="Rising A."/>
            <person name="Reimegard J."/>
            <person name="Sonavane S."/>
            <person name="Akerstrom W."/>
            <person name="Nylinder S."/>
            <person name="Hedman E."/>
            <person name="Kallberg Y."/>
        </authorList>
    </citation>
    <scope>NUCLEOTIDE SEQUENCE [LARGE SCALE GENOMIC DNA]</scope>
</reference>
<feature type="region of interest" description="Disordered" evidence="1">
    <location>
        <begin position="60"/>
        <end position="93"/>
    </location>
</feature>
<feature type="region of interest" description="Disordered" evidence="1">
    <location>
        <begin position="423"/>
        <end position="444"/>
    </location>
</feature>
<feature type="transmembrane region" description="Helical" evidence="2">
    <location>
        <begin position="698"/>
        <end position="724"/>
    </location>
</feature>
<sequence length="886" mass="100222">MEKNTSIKPIQEDLQIRDREEYQEEKGDSNDLQLNKQLQEHKEPTQNFLKQNFLQKIEENEQSCTDEELKQETDENLRQEVERSAENPLAPTQDLMQTIRLEADAVHKECDELADSNDAAQQDLYRIAKSRQLPTNTVPQQRIKLPRKLSILNSKNADLQKPCEVSEKNVKVREQNIVMQQKSTEPEKVSATPAKAGEIQYGTQDQETMQMVQELSKTLADYFSNHVMMQQRTEIPENPAQDSMPIAQHDSIDAARQEWNRIAKNEELKANAESQLRNDIPRKLSILDPKNEDLQHPCEMLEENLKVKKQGIVTQQESATLGKLSETLGEARTRYDAEDQKKMQHKQKLRRILANYFEKNQVNQQQTEICIQKNTRSVGNSKEPEPQKSKEIETYGEPEGKWNGTPGELGETLTKCQAEYEDGAHARSQESEKDATGCHRETKESKIKIERSKLSKGYVTFHKRESIKITAPRSQKIKDYVTSRRREPIGTSHFSKTKDYVTLRPRRSYIETALLKCAPTDLESKDYVTKQPIKKNTTVSAPQTPTHIFWPVRRFQENASDSGSSTQMHVPPQSLQKPPLTPESEESEPSHVPLGTQQLETEKTSPALASTTLPLQAQLLQNQSPRPTPKDDFRLVPLEEVCSETTIEANEPEVQRNGRILGIPMPPLPTGIQDLVQRFCERHIPAEREASLKTLITVYVVFVGGLLVGSSISAALFFSIPFLINKLDIGGSNVTSHHNLNISATDLKHYYQNKSLYGKVNTPMTHLVDSNVNFTTTMADFDVNITNSLADLDTEIISMTNYLNDNVNTPEIDSDSTVTTLATNLDVKLIDLDFGVTTYVYDFDINASIPVTNLDINTINPVAELDSSITIPVTELNANFTTCATI</sequence>
<organism evidence="3 4">
    <name type="scientific">Larinioides sclopetarius</name>
    <dbReference type="NCBI Taxonomy" id="280406"/>
    <lineage>
        <taxon>Eukaryota</taxon>
        <taxon>Metazoa</taxon>
        <taxon>Ecdysozoa</taxon>
        <taxon>Arthropoda</taxon>
        <taxon>Chelicerata</taxon>
        <taxon>Arachnida</taxon>
        <taxon>Araneae</taxon>
        <taxon>Araneomorphae</taxon>
        <taxon>Entelegynae</taxon>
        <taxon>Araneoidea</taxon>
        <taxon>Araneidae</taxon>
        <taxon>Larinioides</taxon>
    </lineage>
</organism>
<accession>A0AAV2A464</accession>
<dbReference type="AlphaFoldDB" id="A0AAV2A464"/>
<evidence type="ECO:0008006" key="5">
    <source>
        <dbReference type="Google" id="ProtNLM"/>
    </source>
</evidence>
<keyword evidence="2" id="KW-0472">Membrane</keyword>
<keyword evidence="2" id="KW-0812">Transmembrane</keyword>
<feature type="compositionally biased region" description="Polar residues" evidence="1">
    <location>
        <begin position="559"/>
        <end position="576"/>
    </location>
</feature>
<feature type="region of interest" description="Disordered" evidence="1">
    <location>
        <begin position="1"/>
        <end position="44"/>
    </location>
</feature>
<feature type="compositionally biased region" description="Basic and acidic residues" evidence="1">
    <location>
        <begin position="67"/>
        <end position="85"/>
    </location>
</feature>
<dbReference type="EMBL" id="CAXIEN010000116">
    <property type="protein sequence ID" value="CAL1278754.1"/>
    <property type="molecule type" value="Genomic_DNA"/>
</dbReference>
<proteinExistence type="predicted"/>
<feature type="compositionally biased region" description="Basic and acidic residues" evidence="1">
    <location>
        <begin position="1"/>
        <end position="29"/>
    </location>
</feature>
<protein>
    <recommendedName>
        <fullName evidence="5">Zonadhesin</fullName>
    </recommendedName>
</protein>
<keyword evidence="4" id="KW-1185">Reference proteome</keyword>
<feature type="compositionally biased region" description="Basic and acidic residues" evidence="1">
    <location>
        <begin position="382"/>
        <end position="393"/>
    </location>
</feature>
<feature type="region of interest" description="Disordered" evidence="1">
    <location>
        <begin position="376"/>
        <end position="408"/>
    </location>
</feature>
<comment type="caution">
    <text evidence="3">The sequence shown here is derived from an EMBL/GenBank/DDBJ whole genome shotgun (WGS) entry which is preliminary data.</text>
</comment>
<dbReference type="Proteomes" id="UP001497382">
    <property type="component" value="Unassembled WGS sequence"/>
</dbReference>
<keyword evidence="2" id="KW-1133">Transmembrane helix</keyword>
<feature type="region of interest" description="Disordered" evidence="1">
    <location>
        <begin position="559"/>
        <end position="598"/>
    </location>
</feature>
<name>A0AAV2A464_9ARAC</name>
<evidence type="ECO:0000256" key="2">
    <source>
        <dbReference type="SAM" id="Phobius"/>
    </source>
</evidence>